<protein>
    <submittedName>
        <fullName evidence="1">Uncharacterized protein</fullName>
    </submittedName>
</protein>
<proteinExistence type="predicted"/>
<dbReference type="EMBL" id="VXIS01000110">
    <property type="protein sequence ID" value="KAA8904267.1"/>
    <property type="molecule type" value="Genomic_DNA"/>
</dbReference>
<name>A0A5J5EUN6_9PEZI</name>
<accession>A0A5J5EUN6</accession>
<comment type="caution">
    <text evidence="1">The sequence shown here is derived from an EMBL/GenBank/DDBJ whole genome shotgun (WGS) entry which is preliminary data.</text>
</comment>
<gene>
    <name evidence="1" type="ORF">FN846DRAFT_907848</name>
</gene>
<evidence type="ECO:0000313" key="1">
    <source>
        <dbReference type="EMBL" id="KAA8904267.1"/>
    </source>
</evidence>
<organism evidence="1 2">
    <name type="scientific">Sphaerosporella brunnea</name>
    <dbReference type="NCBI Taxonomy" id="1250544"/>
    <lineage>
        <taxon>Eukaryota</taxon>
        <taxon>Fungi</taxon>
        <taxon>Dikarya</taxon>
        <taxon>Ascomycota</taxon>
        <taxon>Pezizomycotina</taxon>
        <taxon>Pezizomycetes</taxon>
        <taxon>Pezizales</taxon>
        <taxon>Pyronemataceae</taxon>
        <taxon>Sphaerosporella</taxon>
    </lineage>
</organism>
<keyword evidence="2" id="KW-1185">Reference proteome</keyword>
<evidence type="ECO:0000313" key="2">
    <source>
        <dbReference type="Proteomes" id="UP000326924"/>
    </source>
</evidence>
<dbReference type="InParanoid" id="A0A5J5EUN6"/>
<sequence>MPPKLSLKRIFDEAALAERTDIMSHRYIMRVCRKNGWERKTGVYNSQMPEHTEWPALLRTIANEIRLYEIYPELYIQPMNVWRVYRFLDRLFRYGQQNRDACWFRQLPPPPPVETVIVLTVDWDLSASVAVPPPPPPSQPVGAAGSMAINAQLALRDIQTSLDALPQQVADAVKAELDKRLGKCKSQVFRGRCDDHTEHSEKRTRR</sequence>
<dbReference type="Proteomes" id="UP000326924">
    <property type="component" value="Unassembled WGS sequence"/>
</dbReference>
<dbReference type="AlphaFoldDB" id="A0A5J5EUN6"/>
<reference evidence="1 2" key="1">
    <citation type="submission" date="2019-09" db="EMBL/GenBank/DDBJ databases">
        <title>Draft genome of the ectomycorrhizal ascomycete Sphaerosporella brunnea.</title>
        <authorList>
            <consortium name="DOE Joint Genome Institute"/>
            <person name="Benucci G.M."/>
            <person name="Marozzi G."/>
            <person name="Antonielli L."/>
            <person name="Sanchez S."/>
            <person name="Marco P."/>
            <person name="Wang X."/>
            <person name="Falini L.B."/>
            <person name="Barry K."/>
            <person name="Haridas S."/>
            <person name="Lipzen A."/>
            <person name="Labutti K."/>
            <person name="Grigoriev I.V."/>
            <person name="Murat C."/>
            <person name="Martin F."/>
            <person name="Albertini E."/>
            <person name="Donnini D."/>
            <person name="Bonito G."/>
        </authorList>
    </citation>
    <scope>NUCLEOTIDE SEQUENCE [LARGE SCALE GENOMIC DNA]</scope>
    <source>
        <strain evidence="1 2">Sb_GMNB300</strain>
    </source>
</reference>